<proteinExistence type="predicted"/>
<evidence type="ECO:0000313" key="3">
    <source>
        <dbReference type="Proteomes" id="UP001388259"/>
    </source>
</evidence>
<evidence type="ECO:0000313" key="2">
    <source>
        <dbReference type="EMBL" id="MEM0574127.1"/>
    </source>
</evidence>
<dbReference type="Proteomes" id="UP001388259">
    <property type="component" value="Unassembled WGS sequence"/>
</dbReference>
<evidence type="ECO:0000313" key="4">
    <source>
        <dbReference type="Proteomes" id="UP001390963"/>
    </source>
</evidence>
<dbReference type="Gene3D" id="3.40.50.300">
    <property type="entry name" value="P-loop containing nucleotide triphosphate hydrolases"/>
    <property type="match status" value="1"/>
</dbReference>
<dbReference type="AlphaFoldDB" id="A0AB35YTQ1"/>
<accession>A0AB35YTQ1</accession>
<organism evidence="1 3">
    <name type="scientific">Aequorivita flava</name>
    <dbReference type="NCBI Taxonomy" id="3114371"/>
    <lineage>
        <taxon>Bacteria</taxon>
        <taxon>Pseudomonadati</taxon>
        <taxon>Bacteroidota</taxon>
        <taxon>Flavobacteriia</taxon>
        <taxon>Flavobacteriales</taxon>
        <taxon>Flavobacteriaceae</taxon>
        <taxon>Aequorivita</taxon>
    </lineage>
</organism>
<dbReference type="EMBL" id="JBANCF010000009">
    <property type="protein sequence ID" value="MEM0574127.1"/>
    <property type="molecule type" value="Genomic_DNA"/>
</dbReference>
<dbReference type="InterPro" id="IPR027417">
    <property type="entry name" value="P-loop_NTPase"/>
</dbReference>
<gene>
    <name evidence="2" type="ORF">VZD24_11410</name>
    <name evidence="1" type="ORF">VZD85_11825</name>
</gene>
<protein>
    <submittedName>
        <fullName evidence="1">Sulfotransferase</fullName>
    </submittedName>
</protein>
<dbReference type="RefSeq" id="WP_342687665.1">
    <property type="nucleotide sequence ID" value="NZ_JAZBJM010000008.1"/>
</dbReference>
<dbReference type="SUPFAM" id="SSF52540">
    <property type="entry name" value="P-loop containing nucleoside triphosphate hydrolases"/>
    <property type="match status" value="1"/>
</dbReference>
<sequence length="327" mass="38204">MSRRDQELSEKYQKDKRFEKVITSLNNLLSVSQNELIEELEETYPTLHILGAPRSGTTLVSQLISTYLPVGHINNLIAAFWKAPIYGIELSKKLIGSKYTSNFQSDFGRTTGIDEPHEFGYFWNYHLNYDGLEQKIQNHEKNINWKQLSSLLKNMTYSYERPIVFKSFLAGFHAEQLYRQLNKTCFIYIKRNLVDNVLSILKLREKLNGDKTIWGSIKPRQYEQLKSLSVYEQIVGQILCLEHEYLMQLEKVPENNKIIISYKSICENPDDFLQTIQTRFLNTQSERIPTLPNLSVKSKKVSSEVKKEILQARNTILKLFPDLKIIK</sequence>
<reference evidence="1 4" key="1">
    <citation type="submission" date="2024-01" db="EMBL/GenBank/DDBJ databases">
        <title>Aequorivita flavus sp. nov., isolated from deep-sea sediment.</title>
        <authorList>
            <person name="Chen X."/>
        </authorList>
    </citation>
    <scope>NUCLEOTIDE SEQUENCE</scope>
    <source>
        <strain evidence="1">MCCC 1A16923</strain>
        <strain evidence="2 4">MCCC 1A16935</strain>
    </source>
</reference>
<keyword evidence="4" id="KW-1185">Reference proteome</keyword>
<dbReference type="Proteomes" id="UP001390963">
    <property type="component" value="Unassembled WGS sequence"/>
</dbReference>
<dbReference type="Pfam" id="PF13469">
    <property type="entry name" value="Sulfotransfer_3"/>
    <property type="match status" value="1"/>
</dbReference>
<evidence type="ECO:0000313" key="1">
    <source>
        <dbReference type="EMBL" id="MEM0519046.1"/>
    </source>
</evidence>
<comment type="caution">
    <text evidence="1">The sequence shown here is derived from an EMBL/GenBank/DDBJ whole genome shotgun (WGS) entry which is preliminary data.</text>
</comment>
<name>A0AB35YTQ1_9FLAO</name>
<dbReference type="EMBL" id="JAZBJM010000008">
    <property type="protein sequence ID" value="MEM0519046.1"/>
    <property type="molecule type" value="Genomic_DNA"/>
</dbReference>